<organism evidence="1">
    <name type="scientific">marine metagenome</name>
    <dbReference type="NCBI Taxonomy" id="408172"/>
    <lineage>
        <taxon>unclassified sequences</taxon>
        <taxon>metagenomes</taxon>
        <taxon>ecological metagenomes</taxon>
    </lineage>
</organism>
<reference evidence="1" key="1">
    <citation type="submission" date="2018-05" db="EMBL/GenBank/DDBJ databases">
        <authorList>
            <person name="Lanie J.A."/>
            <person name="Ng W.-L."/>
            <person name="Kazmierczak K.M."/>
            <person name="Andrzejewski T.M."/>
            <person name="Davidsen T.M."/>
            <person name="Wayne K.J."/>
            <person name="Tettelin H."/>
            <person name="Glass J.I."/>
            <person name="Rusch D."/>
            <person name="Podicherti R."/>
            <person name="Tsui H.-C.T."/>
            <person name="Winkler M.E."/>
        </authorList>
    </citation>
    <scope>NUCLEOTIDE SEQUENCE</scope>
</reference>
<feature type="non-terminal residue" evidence="1">
    <location>
        <position position="1"/>
    </location>
</feature>
<name>A0A381TXW9_9ZZZZ</name>
<gene>
    <name evidence="1" type="ORF">METZ01_LOCUS73704</name>
</gene>
<dbReference type="EMBL" id="UINC01005361">
    <property type="protein sequence ID" value="SVA20850.1"/>
    <property type="molecule type" value="Genomic_DNA"/>
</dbReference>
<proteinExistence type="predicted"/>
<dbReference type="AlphaFoldDB" id="A0A381TXW9"/>
<protein>
    <submittedName>
        <fullName evidence="1">Uncharacterized protein</fullName>
    </submittedName>
</protein>
<accession>A0A381TXW9</accession>
<evidence type="ECO:0000313" key="1">
    <source>
        <dbReference type="EMBL" id="SVA20850.1"/>
    </source>
</evidence>
<sequence length="38" mass="4114">IYNQAGELVVAAGEVAPDFPMLATMNFYVQGVDDKLPE</sequence>